<evidence type="ECO:0000256" key="5">
    <source>
        <dbReference type="SAM" id="Phobius"/>
    </source>
</evidence>
<feature type="transmembrane region" description="Helical" evidence="5">
    <location>
        <begin position="172"/>
        <end position="189"/>
    </location>
</feature>
<dbReference type="GO" id="GO:0016020">
    <property type="term" value="C:membrane"/>
    <property type="evidence" value="ECO:0007669"/>
    <property type="project" value="UniProtKB-SubCell"/>
</dbReference>
<evidence type="ECO:0000313" key="7">
    <source>
        <dbReference type="Proteomes" id="UP000324585"/>
    </source>
</evidence>
<feature type="transmembrane region" description="Helical" evidence="5">
    <location>
        <begin position="195"/>
        <end position="211"/>
    </location>
</feature>
<feature type="transmembrane region" description="Helical" evidence="5">
    <location>
        <begin position="232"/>
        <end position="265"/>
    </location>
</feature>
<evidence type="ECO:0000256" key="1">
    <source>
        <dbReference type="ARBA" id="ARBA00004141"/>
    </source>
</evidence>
<evidence type="ECO:0000256" key="4">
    <source>
        <dbReference type="ARBA" id="ARBA00023136"/>
    </source>
</evidence>
<accession>A0A5J4YSS7</accession>
<dbReference type="GO" id="GO:0005794">
    <property type="term" value="C:Golgi apparatus"/>
    <property type="evidence" value="ECO:0007669"/>
    <property type="project" value="TreeGrafter"/>
</dbReference>
<gene>
    <name evidence="6" type="ORF">FVE85_2772</name>
</gene>
<dbReference type="EMBL" id="VRMN01000004">
    <property type="protein sequence ID" value="KAA8494531.1"/>
    <property type="molecule type" value="Genomic_DNA"/>
</dbReference>
<evidence type="ECO:0000256" key="2">
    <source>
        <dbReference type="ARBA" id="ARBA00022692"/>
    </source>
</evidence>
<proteinExistence type="predicted"/>
<dbReference type="InterPro" id="IPR004895">
    <property type="entry name" value="Prenylated_rab_accept_PRA1"/>
</dbReference>
<comment type="caution">
    <text evidence="6">The sequence shown here is derived from an EMBL/GenBank/DDBJ whole genome shotgun (WGS) entry which is preliminary data.</text>
</comment>
<dbReference type="PANTHER" id="PTHR19317">
    <property type="entry name" value="PRENYLATED RAB ACCEPTOR 1-RELATED"/>
    <property type="match status" value="1"/>
</dbReference>
<protein>
    <submittedName>
        <fullName evidence="6">PRA1 family protein D</fullName>
    </submittedName>
</protein>
<dbReference type="PANTHER" id="PTHR19317:SF0">
    <property type="entry name" value="PRENYLATED RAB ACCEPTOR PROTEIN 1"/>
    <property type="match status" value="1"/>
</dbReference>
<organism evidence="6 7">
    <name type="scientific">Porphyridium purpureum</name>
    <name type="common">Red alga</name>
    <name type="synonym">Porphyridium cruentum</name>
    <dbReference type="NCBI Taxonomy" id="35688"/>
    <lineage>
        <taxon>Eukaryota</taxon>
        <taxon>Rhodophyta</taxon>
        <taxon>Bangiophyceae</taxon>
        <taxon>Porphyridiales</taxon>
        <taxon>Porphyridiaceae</taxon>
        <taxon>Porphyridium</taxon>
    </lineage>
</organism>
<dbReference type="Proteomes" id="UP000324585">
    <property type="component" value="Unassembled WGS sequence"/>
</dbReference>
<evidence type="ECO:0000256" key="3">
    <source>
        <dbReference type="ARBA" id="ARBA00022989"/>
    </source>
</evidence>
<reference evidence="7" key="1">
    <citation type="journal article" date="2019" name="Nat. Commun.">
        <title>Expansion of phycobilisome linker gene families in mesophilic red algae.</title>
        <authorList>
            <person name="Lee J."/>
            <person name="Kim D."/>
            <person name="Bhattacharya D."/>
            <person name="Yoon H.S."/>
        </authorList>
    </citation>
    <scope>NUCLEOTIDE SEQUENCE [LARGE SCALE GENOMIC DNA]</scope>
    <source>
        <strain evidence="7">CCMP 1328</strain>
    </source>
</reference>
<comment type="subcellular location">
    <subcellularLocation>
        <location evidence="1">Membrane</location>
        <topology evidence="1">Multi-pass membrane protein</topology>
    </subcellularLocation>
</comment>
<keyword evidence="3 5" id="KW-1133">Transmembrane helix</keyword>
<dbReference type="Pfam" id="PF03208">
    <property type="entry name" value="PRA1"/>
    <property type="match status" value="1"/>
</dbReference>
<dbReference type="OrthoDB" id="63113at2759"/>
<keyword evidence="4 5" id="KW-0472">Membrane</keyword>
<sequence length="304" mass="34469">MSEMLLGLRYDPLPFQEPDVRGVAKHVIEDLDPFADYEDVNDESSETSCFEAGSAPAVPLPNVDKVLQRATSISPPPSPSKLKKSGSSSHVIELQELANDERLEGLPDHGVKPFSSMDYCDMLFQKDSMREMLYETWAKTTTWPEFIDPTQLAMPQSIKTFATRIPDNIDRFFHNYVVVSLFIVAFTIAMRPLAFVSYVALFVSYAYFFMYHERESVVIWRLVIHEHGKSAIWLLFSVFLLTYTSSGYVALTLFSACFLLVLVHAGFRRLPEEPEICDMLSPRAPLGRSPRLQTESDMGDESLV</sequence>
<evidence type="ECO:0000313" key="6">
    <source>
        <dbReference type="EMBL" id="KAA8494531.1"/>
    </source>
</evidence>
<dbReference type="AlphaFoldDB" id="A0A5J4YSS7"/>
<keyword evidence="2 5" id="KW-0812">Transmembrane</keyword>
<name>A0A5J4YSS7_PORPP</name>
<keyword evidence="7" id="KW-1185">Reference proteome</keyword>